<feature type="compositionally biased region" description="Basic and acidic residues" evidence="1">
    <location>
        <begin position="38"/>
        <end position="52"/>
    </location>
</feature>
<evidence type="ECO:0000256" key="1">
    <source>
        <dbReference type="SAM" id="MobiDB-lite"/>
    </source>
</evidence>
<reference evidence="2 3" key="1">
    <citation type="submission" date="2019-01" db="EMBL/GenBank/DDBJ databases">
        <title>High-quality-draft genome sequences of five non-tuberculosis mycobacteriaceae isolated from a nosocomial environment.</title>
        <authorList>
            <person name="Tiago I."/>
            <person name="Alarico S."/>
            <person name="Pereira S.G."/>
            <person name="Coelho C."/>
            <person name="Maranha A."/>
            <person name="Empadinhas N."/>
        </authorList>
    </citation>
    <scope>NUCLEOTIDE SEQUENCE [LARGE SCALE GENOMIC DNA]</scope>
    <source>
        <strain evidence="2 3">22DIII</strain>
    </source>
</reference>
<accession>A0A4R5XCP3</accession>
<name>A0A4R5XCP3_9MYCO</name>
<protein>
    <submittedName>
        <fullName evidence="2">ESX-1 secretion-associated protein</fullName>
    </submittedName>
</protein>
<dbReference type="EMBL" id="SDLP01000001">
    <property type="protein sequence ID" value="TDL11510.1"/>
    <property type="molecule type" value="Genomic_DNA"/>
</dbReference>
<dbReference type="GO" id="GO:0009306">
    <property type="term" value="P:protein secretion"/>
    <property type="evidence" value="ECO:0007669"/>
    <property type="project" value="InterPro"/>
</dbReference>
<feature type="compositionally biased region" description="Basic and acidic residues" evidence="1">
    <location>
        <begin position="77"/>
        <end position="102"/>
    </location>
</feature>
<organism evidence="2 3">
    <name type="scientific">Mycolicibacterium obuense</name>
    <dbReference type="NCBI Taxonomy" id="1807"/>
    <lineage>
        <taxon>Bacteria</taxon>
        <taxon>Bacillati</taxon>
        <taxon>Actinomycetota</taxon>
        <taxon>Actinomycetes</taxon>
        <taxon>Mycobacteriales</taxon>
        <taxon>Mycobacteriaceae</taxon>
        <taxon>Mycolicibacterium</taxon>
    </lineage>
</organism>
<feature type="compositionally biased region" description="Basic residues" evidence="1">
    <location>
        <begin position="67"/>
        <end position="76"/>
    </location>
</feature>
<evidence type="ECO:0000313" key="2">
    <source>
        <dbReference type="EMBL" id="TDL11510.1"/>
    </source>
</evidence>
<gene>
    <name evidence="2" type="ORF">EUA04_00350</name>
</gene>
<dbReference type="Pfam" id="PF10824">
    <property type="entry name" value="T7SS_ESX_EspC"/>
    <property type="match status" value="1"/>
</dbReference>
<dbReference type="Proteomes" id="UP000294952">
    <property type="component" value="Unassembled WGS sequence"/>
</dbReference>
<comment type="caution">
    <text evidence="2">The sequence shown here is derived from an EMBL/GenBank/DDBJ whole genome shotgun (WGS) entry which is preliminary data.</text>
</comment>
<feature type="region of interest" description="Disordered" evidence="1">
    <location>
        <begin position="1"/>
        <end position="102"/>
    </location>
</feature>
<proteinExistence type="predicted"/>
<evidence type="ECO:0000313" key="3">
    <source>
        <dbReference type="Proteomes" id="UP000294952"/>
    </source>
</evidence>
<dbReference type="InterPro" id="IPR022536">
    <property type="entry name" value="EspC"/>
</dbReference>
<dbReference type="AlphaFoldDB" id="A0A4R5XCP3"/>
<sequence>MAITTPCQNRRSPIRVRPRSPTANNPVGCPRPYSELVARSHPDRQRLPHRPADPLPLHSRQSPRCPPRARVHAATRRQRDGRRAHSPRPPERSRPPMGNREDNLRVVTEHIDRLAGLQQRAAEQFVGANRAAASASNNVATTHGPICAMTTSALADADVARIVAGQTMQRVSDELAQKLQNASRNYQSTDYLAGKQIGTECRL</sequence>